<keyword evidence="1" id="KW-0472">Membrane</keyword>
<feature type="transmembrane region" description="Helical" evidence="1">
    <location>
        <begin position="62"/>
        <end position="80"/>
    </location>
</feature>
<proteinExistence type="predicted"/>
<evidence type="ECO:0000256" key="1">
    <source>
        <dbReference type="SAM" id="Phobius"/>
    </source>
</evidence>
<dbReference type="EMBL" id="JAIWYP010000001">
    <property type="protein sequence ID" value="KAH3884670.1"/>
    <property type="molecule type" value="Genomic_DNA"/>
</dbReference>
<protein>
    <submittedName>
        <fullName evidence="2">Uncharacterized protein</fullName>
    </submittedName>
</protein>
<dbReference type="Proteomes" id="UP000828390">
    <property type="component" value="Unassembled WGS sequence"/>
</dbReference>
<dbReference type="AlphaFoldDB" id="A0A9D4RZD1"/>
<keyword evidence="1" id="KW-0812">Transmembrane</keyword>
<comment type="caution">
    <text evidence="2">The sequence shown here is derived from an EMBL/GenBank/DDBJ whole genome shotgun (WGS) entry which is preliminary data.</text>
</comment>
<reference evidence="2" key="2">
    <citation type="submission" date="2020-11" db="EMBL/GenBank/DDBJ databases">
        <authorList>
            <person name="McCartney M.A."/>
            <person name="Auch B."/>
            <person name="Kono T."/>
            <person name="Mallez S."/>
            <person name="Becker A."/>
            <person name="Gohl D.M."/>
            <person name="Silverstein K.A.T."/>
            <person name="Koren S."/>
            <person name="Bechman K.B."/>
            <person name="Herman A."/>
            <person name="Abrahante J.E."/>
            <person name="Garbe J."/>
        </authorList>
    </citation>
    <scope>NUCLEOTIDE SEQUENCE</scope>
    <source>
        <strain evidence="2">Duluth1</strain>
        <tissue evidence="2">Whole animal</tissue>
    </source>
</reference>
<gene>
    <name evidence="2" type="ORF">DPMN_008656</name>
</gene>
<evidence type="ECO:0000313" key="3">
    <source>
        <dbReference type="Proteomes" id="UP000828390"/>
    </source>
</evidence>
<reference evidence="2" key="1">
    <citation type="journal article" date="2019" name="bioRxiv">
        <title>The Genome of the Zebra Mussel, Dreissena polymorpha: A Resource for Invasive Species Research.</title>
        <authorList>
            <person name="McCartney M.A."/>
            <person name="Auch B."/>
            <person name="Kono T."/>
            <person name="Mallez S."/>
            <person name="Zhang Y."/>
            <person name="Obille A."/>
            <person name="Becker A."/>
            <person name="Abrahante J.E."/>
            <person name="Garbe J."/>
            <person name="Badalamenti J.P."/>
            <person name="Herman A."/>
            <person name="Mangelson H."/>
            <person name="Liachko I."/>
            <person name="Sullivan S."/>
            <person name="Sone E.D."/>
            <person name="Koren S."/>
            <person name="Silverstein K.A.T."/>
            <person name="Beckman K.B."/>
            <person name="Gohl D.M."/>
        </authorList>
    </citation>
    <scope>NUCLEOTIDE SEQUENCE</scope>
    <source>
        <strain evidence="2">Duluth1</strain>
        <tissue evidence="2">Whole animal</tissue>
    </source>
</reference>
<keyword evidence="3" id="KW-1185">Reference proteome</keyword>
<organism evidence="2 3">
    <name type="scientific">Dreissena polymorpha</name>
    <name type="common">Zebra mussel</name>
    <name type="synonym">Mytilus polymorpha</name>
    <dbReference type="NCBI Taxonomy" id="45954"/>
    <lineage>
        <taxon>Eukaryota</taxon>
        <taxon>Metazoa</taxon>
        <taxon>Spiralia</taxon>
        <taxon>Lophotrochozoa</taxon>
        <taxon>Mollusca</taxon>
        <taxon>Bivalvia</taxon>
        <taxon>Autobranchia</taxon>
        <taxon>Heteroconchia</taxon>
        <taxon>Euheterodonta</taxon>
        <taxon>Imparidentia</taxon>
        <taxon>Neoheterodontei</taxon>
        <taxon>Myida</taxon>
        <taxon>Dreissenoidea</taxon>
        <taxon>Dreissenidae</taxon>
        <taxon>Dreissena</taxon>
    </lineage>
</organism>
<accession>A0A9D4RZD1</accession>
<keyword evidence="1" id="KW-1133">Transmembrane helix</keyword>
<evidence type="ECO:0000313" key="2">
    <source>
        <dbReference type="EMBL" id="KAH3884670.1"/>
    </source>
</evidence>
<name>A0A9D4RZD1_DREPO</name>
<sequence>MYKCNASSLKAYRQGYKSQPYYFHRYYETPREDDHQLCIWGVCWDDLIHPFSRRYTADSREYVFGMISASIIFFIGYGLVARPFW</sequence>